<dbReference type="InterPro" id="IPR005119">
    <property type="entry name" value="LysR_subst-bd"/>
</dbReference>
<dbReference type="PANTHER" id="PTHR30427:SF1">
    <property type="entry name" value="TRANSCRIPTIONAL ACTIVATOR PROTEIN LYSR"/>
    <property type="match status" value="1"/>
</dbReference>
<reference evidence="7" key="3">
    <citation type="submission" date="2022-04" db="EMBL/GenBank/DDBJ databases">
        <title>Genomic mining of Alcaligenes faecalis D334 producing ectoin and derivatives.</title>
        <authorList>
            <person name="Doan V.T."/>
            <person name="Quach N.T."/>
            <person name="Vu T.-H.-N."/>
            <person name="Phi Q.-T."/>
        </authorList>
    </citation>
    <scope>NUCLEOTIDE SEQUENCE</scope>
    <source>
        <strain evidence="7">D334</strain>
    </source>
</reference>
<reference evidence="6 9" key="2">
    <citation type="submission" date="2018-05" db="EMBL/GenBank/DDBJ databases">
        <authorList>
            <person name="Lanie J.A."/>
            <person name="Ng W.-L."/>
            <person name="Kazmierczak K.M."/>
            <person name="Andrzejewski T.M."/>
            <person name="Davidsen T.M."/>
            <person name="Wayne K.J."/>
            <person name="Tettelin H."/>
            <person name="Glass J.I."/>
            <person name="Rusch D."/>
            <person name="Podicherti R."/>
            <person name="Tsui H.-C.T."/>
            <person name="Winkler M.E."/>
        </authorList>
    </citation>
    <scope>NUCLEOTIDE SEQUENCE [LARGE SCALE GENOMIC DNA]</scope>
    <source>
        <strain evidence="6 9">YBY</strain>
    </source>
</reference>
<dbReference type="InterPro" id="IPR036388">
    <property type="entry name" value="WH-like_DNA-bd_sf"/>
</dbReference>
<keyword evidence="10" id="KW-1185">Reference proteome</keyword>
<evidence type="ECO:0000313" key="7">
    <source>
        <dbReference type="EMBL" id="UPL21127.1"/>
    </source>
</evidence>
<dbReference type="KEGG" id="afa:UZ73_08940"/>
<dbReference type="SUPFAM" id="SSF53850">
    <property type="entry name" value="Periplasmic binding protein-like II"/>
    <property type="match status" value="1"/>
</dbReference>
<dbReference type="InterPro" id="IPR037424">
    <property type="entry name" value="NocR_PBP2"/>
</dbReference>
<dbReference type="SUPFAM" id="SSF46785">
    <property type="entry name" value="Winged helix' DNA-binding domain"/>
    <property type="match status" value="1"/>
</dbReference>
<feature type="domain" description="HTH lysR-type" evidence="5">
    <location>
        <begin position="3"/>
        <end position="60"/>
    </location>
</feature>
<dbReference type="PANTHER" id="PTHR30427">
    <property type="entry name" value="TRANSCRIPTIONAL ACTIVATOR PROTEIN LYSR"/>
    <property type="match status" value="1"/>
</dbReference>
<evidence type="ECO:0000256" key="2">
    <source>
        <dbReference type="ARBA" id="ARBA00023015"/>
    </source>
</evidence>
<dbReference type="Pfam" id="PF03466">
    <property type="entry name" value="LysR_substrate"/>
    <property type="match status" value="1"/>
</dbReference>
<dbReference type="CDD" id="cd08415">
    <property type="entry name" value="PBP2_LysR_opines_like"/>
    <property type="match status" value="1"/>
</dbReference>
<dbReference type="OrthoDB" id="110033at2"/>
<reference evidence="8 10" key="4">
    <citation type="submission" date="2022-05" db="EMBL/GenBank/DDBJ databases">
        <title>Complete sequence of strain NY11312.</title>
        <authorList>
            <person name="Zhou D."/>
        </authorList>
    </citation>
    <scope>NUCLEOTIDE SEQUENCE [LARGE SCALE GENOMIC DNA]</scope>
    <source>
        <strain evidence="8 10">NY11312</strain>
    </source>
</reference>
<dbReference type="GO" id="GO:0043565">
    <property type="term" value="F:sequence-specific DNA binding"/>
    <property type="evidence" value="ECO:0007669"/>
    <property type="project" value="TreeGrafter"/>
</dbReference>
<dbReference type="EMBL" id="CP095873">
    <property type="protein sequence ID" value="UPL21127.1"/>
    <property type="molecule type" value="Genomic_DNA"/>
</dbReference>
<evidence type="ECO:0000259" key="5">
    <source>
        <dbReference type="PROSITE" id="PS50931"/>
    </source>
</evidence>
<accession>A0A0A2NB50</accession>
<dbReference type="GO" id="GO:0003700">
    <property type="term" value="F:DNA-binding transcription factor activity"/>
    <property type="evidence" value="ECO:0007669"/>
    <property type="project" value="InterPro"/>
</dbReference>
<protein>
    <submittedName>
        <fullName evidence="6">LysR family transcriptional regulator</fullName>
    </submittedName>
    <submittedName>
        <fullName evidence="7">LysR substrate-binding domain-containing protein</fullName>
    </submittedName>
</protein>
<evidence type="ECO:0000313" key="9">
    <source>
        <dbReference type="Proteomes" id="UP000245216"/>
    </source>
</evidence>
<name>A0A0A2NB50_ALCFA</name>
<dbReference type="RefSeq" id="WP_009462734.1">
    <property type="nucleotide sequence ID" value="NZ_CAXOJJ010000021.1"/>
</dbReference>
<reference evidence="6 9" key="1">
    <citation type="submission" date="2018-05" db="EMBL/GenBank/DDBJ databases">
        <title>Genome Sequence of an Efficient Indole-Degrading Bacterium, Alcaligenes sp.YBY.</title>
        <authorList>
            <person name="Yang B."/>
        </authorList>
    </citation>
    <scope>NUCLEOTIDE SEQUENCE [LARGE SCALE GENOMIC DNA]</scope>
    <source>
        <strain evidence="6 9">YBY</strain>
    </source>
</reference>
<dbReference type="Proteomes" id="UP001211866">
    <property type="component" value="Chromosome"/>
</dbReference>
<evidence type="ECO:0000256" key="1">
    <source>
        <dbReference type="ARBA" id="ARBA00009437"/>
    </source>
</evidence>
<proteinExistence type="inferred from homology"/>
<comment type="similarity">
    <text evidence="1">Belongs to the LysR transcriptional regulatory family.</text>
</comment>
<gene>
    <name evidence="6" type="ORF">DF183_10155</name>
    <name evidence="8" type="ORF">M2J83_01705</name>
    <name evidence="7" type="ORF">MXF72_17325</name>
</gene>
<dbReference type="EMBL" id="CP096916">
    <property type="protein sequence ID" value="WBM38577.1"/>
    <property type="molecule type" value="Genomic_DNA"/>
</dbReference>
<dbReference type="Gene3D" id="1.10.10.10">
    <property type="entry name" value="Winged helix-like DNA-binding domain superfamily/Winged helix DNA-binding domain"/>
    <property type="match status" value="1"/>
</dbReference>
<organism evidence="6 9">
    <name type="scientific">Alcaligenes faecalis</name>
    <dbReference type="NCBI Taxonomy" id="511"/>
    <lineage>
        <taxon>Bacteria</taxon>
        <taxon>Pseudomonadati</taxon>
        <taxon>Pseudomonadota</taxon>
        <taxon>Betaproteobacteria</taxon>
        <taxon>Burkholderiales</taxon>
        <taxon>Alcaligenaceae</taxon>
        <taxon>Alcaligenes</taxon>
    </lineage>
</organism>
<evidence type="ECO:0000256" key="3">
    <source>
        <dbReference type="ARBA" id="ARBA00023125"/>
    </source>
</evidence>
<dbReference type="STRING" id="511.UZ73_08940"/>
<dbReference type="Proteomes" id="UP000245216">
    <property type="component" value="Unassembled WGS sequence"/>
</dbReference>
<dbReference type="GO" id="GO:0009089">
    <property type="term" value="P:lysine biosynthetic process via diaminopimelate"/>
    <property type="evidence" value="ECO:0007669"/>
    <property type="project" value="TreeGrafter"/>
</dbReference>
<evidence type="ECO:0000313" key="6">
    <source>
        <dbReference type="EMBL" id="PWE15029.1"/>
    </source>
</evidence>
<evidence type="ECO:0000313" key="8">
    <source>
        <dbReference type="EMBL" id="WBM38577.1"/>
    </source>
</evidence>
<dbReference type="PRINTS" id="PR00039">
    <property type="entry name" value="HTHLYSR"/>
</dbReference>
<dbReference type="GeneID" id="94038838"/>
<dbReference type="Gene3D" id="3.40.190.290">
    <property type="match status" value="1"/>
</dbReference>
<dbReference type="AlphaFoldDB" id="A0A0A2NB50"/>
<dbReference type="EMBL" id="QEXO01000002">
    <property type="protein sequence ID" value="PWE15029.1"/>
    <property type="molecule type" value="Genomic_DNA"/>
</dbReference>
<keyword evidence="3" id="KW-0238">DNA-binding</keyword>
<sequence>MLLNLRQIEVFRAIMLTGSISKAAQLLNVSQPAISRLLSYTESRIGLVLFERIKGRLYPTPEARRLYQEVEQVHNSVQRVNEVATDLIEKRHGSLHIAVSPSLGQTLIPMAVTRFRQAFPDVKVYVRTLISSDLVQALVTQQAEVGVAIVPLTHPSLHAQSIYENHLVAVLPASHPLADKQELDASDLEGLDLIGYGNDTPYGQMVQQLFGNRPGVPQLAVEVRLTHIACAMVQAGAGIAIVDELAVAGRVWPDVVVRPINPRTTMPLHMLHSNVVPVSQLAHDFMEVVISTASRGMRAGWA</sequence>
<dbReference type="Proteomes" id="UP000830925">
    <property type="component" value="Chromosome"/>
</dbReference>
<dbReference type="PROSITE" id="PS50931">
    <property type="entry name" value="HTH_LYSR"/>
    <property type="match status" value="1"/>
</dbReference>
<keyword evidence="2" id="KW-0805">Transcription regulation</keyword>
<keyword evidence="4" id="KW-0804">Transcription</keyword>
<dbReference type="Pfam" id="PF00126">
    <property type="entry name" value="HTH_1"/>
    <property type="match status" value="1"/>
</dbReference>
<dbReference type="InterPro" id="IPR036390">
    <property type="entry name" value="WH_DNA-bd_sf"/>
</dbReference>
<evidence type="ECO:0000256" key="4">
    <source>
        <dbReference type="ARBA" id="ARBA00023163"/>
    </source>
</evidence>
<dbReference type="InterPro" id="IPR000847">
    <property type="entry name" value="LysR_HTH_N"/>
</dbReference>
<dbReference type="GO" id="GO:0010628">
    <property type="term" value="P:positive regulation of gene expression"/>
    <property type="evidence" value="ECO:0007669"/>
    <property type="project" value="TreeGrafter"/>
</dbReference>
<accession>A0A0M7FAD1</accession>
<evidence type="ECO:0000313" key="10">
    <source>
        <dbReference type="Proteomes" id="UP001211866"/>
    </source>
</evidence>
<dbReference type="eggNOG" id="COG0583">
    <property type="taxonomic scope" value="Bacteria"/>
</dbReference>